<dbReference type="InterPro" id="IPR027417">
    <property type="entry name" value="P-loop_NTPase"/>
</dbReference>
<gene>
    <name evidence="8" type="primary">ccmA</name>
    <name evidence="8" type="ORF">O7M46_06305</name>
</gene>
<proteinExistence type="predicted"/>
<dbReference type="SMART" id="SM00382">
    <property type="entry name" value="AAA"/>
    <property type="match status" value="1"/>
</dbReference>
<keyword evidence="6" id="KW-0472">Membrane</keyword>
<dbReference type="InterPro" id="IPR005895">
    <property type="entry name" value="ABC_transptr_haem_export_CcmA"/>
</dbReference>
<dbReference type="NCBIfam" id="TIGR01189">
    <property type="entry name" value="ccmA"/>
    <property type="match status" value="1"/>
</dbReference>
<keyword evidence="5" id="KW-1278">Translocase</keyword>
<dbReference type="SUPFAM" id="SSF52540">
    <property type="entry name" value="P-loop containing nucleoside triphosphate hydrolases"/>
    <property type="match status" value="1"/>
</dbReference>
<evidence type="ECO:0000256" key="4">
    <source>
        <dbReference type="ARBA" id="ARBA00022840"/>
    </source>
</evidence>
<evidence type="ECO:0000256" key="1">
    <source>
        <dbReference type="ARBA" id="ARBA00022448"/>
    </source>
</evidence>
<dbReference type="PROSITE" id="PS00211">
    <property type="entry name" value="ABC_TRANSPORTER_1"/>
    <property type="match status" value="1"/>
</dbReference>
<evidence type="ECO:0000256" key="6">
    <source>
        <dbReference type="ARBA" id="ARBA00023136"/>
    </source>
</evidence>
<keyword evidence="9" id="KW-1185">Reference proteome</keyword>
<keyword evidence="2" id="KW-0547">Nucleotide-binding</keyword>
<protein>
    <submittedName>
        <fullName evidence="8">Cytochrome c biogenesis heme-transporting ATPase CcmA</fullName>
    </submittedName>
</protein>
<dbReference type="Proteomes" id="UP001224083">
    <property type="component" value="Unassembled WGS sequence"/>
</dbReference>
<feature type="domain" description="ABC transporter" evidence="7">
    <location>
        <begin position="7"/>
        <end position="213"/>
    </location>
</feature>
<dbReference type="NCBIfam" id="NF010061">
    <property type="entry name" value="PRK13538.1"/>
    <property type="match status" value="1"/>
</dbReference>
<evidence type="ECO:0000256" key="2">
    <source>
        <dbReference type="ARBA" id="ARBA00022741"/>
    </source>
</evidence>
<sequence length="213" mass="24166">MPMSYQLKTEKLACQRGENVLFTDFSCVWNSGDFVQIEGHNGIGKTSLLRILVGLAQQREGEVYWNGSPIQAQRETFQYDLLYLGHHSGIKPELTAWENLKFYQQMSACEQGEETLYQVLETVGLVGREDIPAAQLSAGQQRRIALARLWLSTAPLWILDEPFTAIDKHGVQVLTGLFEQQVRQGGIVIFTSHQDVPSQLLKKVRLENYKILD</sequence>
<dbReference type="InterPro" id="IPR017871">
    <property type="entry name" value="ABC_transporter-like_CS"/>
</dbReference>
<evidence type="ECO:0000256" key="5">
    <source>
        <dbReference type="ARBA" id="ARBA00022967"/>
    </source>
</evidence>
<dbReference type="EMBL" id="JAQAHH010000006">
    <property type="protein sequence ID" value="MDP9500566.1"/>
    <property type="molecule type" value="Genomic_DNA"/>
</dbReference>
<dbReference type="PANTHER" id="PTHR43499">
    <property type="entry name" value="ABC TRANSPORTER I FAMILY MEMBER 1"/>
    <property type="match status" value="1"/>
</dbReference>
<dbReference type="Pfam" id="PF00005">
    <property type="entry name" value="ABC_tran"/>
    <property type="match status" value="1"/>
</dbReference>
<evidence type="ECO:0000313" key="9">
    <source>
        <dbReference type="Proteomes" id="UP001224083"/>
    </source>
</evidence>
<dbReference type="InterPro" id="IPR003593">
    <property type="entry name" value="AAA+_ATPase"/>
</dbReference>
<keyword evidence="1" id="KW-0813">Transport</keyword>
<evidence type="ECO:0000256" key="3">
    <source>
        <dbReference type="ARBA" id="ARBA00022748"/>
    </source>
</evidence>
<keyword evidence="3" id="KW-0201">Cytochrome c-type biogenesis</keyword>
<dbReference type="PROSITE" id="PS50893">
    <property type="entry name" value="ABC_TRANSPORTER_2"/>
    <property type="match status" value="1"/>
</dbReference>
<dbReference type="InterPro" id="IPR003439">
    <property type="entry name" value="ABC_transporter-like_ATP-bd"/>
</dbReference>
<reference evidence="8 9" key="1">
    <citation type="submission" date="2022-12" db="EMBL/GenBank/DDBJ databases">
        <title>Genome sequence of Pasteurellaceae Bisgaard Taxon 45.</title>
        <authorList>
            <person name="Foggin C."/>
            <person name="Rosen L.E."/>
            <person name="Henton M."/>
            <person name="Buys A."/>
            <person name="Floyd T."/>
            <person name="Turner A.D."/>
            <person name="Tarbin J."/>
            <person name="Lloyd A.S."/>
            <person name="Chaitezvi C."/>
            <person name="Ellis R.J."/>
            <person name="Roberts H.C."/>
            <person name="Dastjerdi A."/>
            <person name="Nunez A."/>
            <person name="Van Vliet A.H."/>
            <person name="Steinbach F."/>
        </authorList>
    </citation>
    <scope>NUCLEOTIDE SEQUENCE [LARGE SCALE GENOMIC DNA]</scope>
    <source>
        <strain evidence="8 9">VF20HR</strain>
    </source>
</reference>
<comment type="caution">
    <text evidence="8">The sequence shown here is derived from an EMBL/GenBank/DDBJ whole genome shotgun (WGS) entry which is preliminary data.</text>
</comment>
<name>A0ABT9KET4_9PAST</name>
<accession>A0ABT9KET4</accession>
<dbReference type="PANTHER" id="PTHR43499:SF1">
    <property type="entry name" value="ABC TRANSPORTER I FAMILY MEMBER 1"/>
    <property type="match status" value="1"/>
</dbReference>
<evidence type="ECO:0000313" key="8">
    <source>
        <dbReference type="EMBL" id="MDP9500566.1"/>
    </source>
</evidence>
<keyword evidence="4" id="KW-0067">ATP-binding</keyword>
<dbReference type="Gene3D" id="3.40.50.300">
    <property type="entry name" value="P-loop containing nucleotide triphosphate hydrolases"/>
    <property type="match status" value="1"/>
</dbReference>
<evidence type="ECO:0000259" key="7">
    <source>
        <dbReference type="PROSITE" id="PS50893"/>
    </source>
</evidence>
<organism evidence="8 9">
    <name type="scientific">Bisgaard Taxon 45</name>
    <dbReference type="NCBI Taxonomy" id="304289"/>
    <lineage>
        <taxon>Bacteria</taxon>
        <taxon>Pseudomonadati</taxon>
        <taxon>Pseudomonadota</taxon>
        <taxon>Gammaproteobacteria</taxon>
        <taxon>Pasteurellales</taxon>
        <taxon>Pasteurellaceae</taxon>
    </lineage>
</organism>